<sequence length="79" mass="8585">MPFAAYKANGPRAPGQVMERPRQPMTTVSSPDLSRVRQGSVGNPNAPWQPSRTVGGKRTPPPTTWTNVATKAKLNIIYP</sequence>
<dbReference type="AlphaFoldDB" id="I4DKL1"/>
<dbReference type="EMBL" id="AK401829">
    <property type="protein sequence ID" value="BAM18451.1"/>
    <property type="molecule type" value="mRNA"/>
</dbReference>
<evidence type="ECO:0000313" key="2">
    <source>
        <dbReference type="EMBL" id="BAM18451.1"/>
    </source>
</evidence>
<accession>I4DKL1</accession>
<reference evidence="2" key="1">
    <citation type="journal article" date="2012" name="BMC Biol.">
        <title>Comprehensive microarray-based analysis for stage-specific larval camouflage pattern-associated genes in the swallowtail butterfly, Papilio xuthus.</title>
        <authorList>
            <person name="Futahashi R."/>
            <person name="Shirataki H."/>
            <person name="Narita T."/>
            <person name="Mita K."/>
            <person name="Fujiwara H."/>
        </authorList>
    </citation>
    <scope>NUCLEOTIDE SEQUENCE</scope>
    <source>
        <tissue evidence="2">Epidermis</tissue>
    </source>
</reference>
<proteinExistence type="evidence at transcript level"/>
<feature type="region of interest" description="Disordered" evidence="1">
    <location>
        <begin position="1"/>
        <end position="66"/>
    </location>
</feature>
<organism evidence="2">
    <name type="scientific">Papilio xuthus</name>
    <name type="common">Asian swallowtail butterfly</name>
    <dbReference type="NCBI Taxonomy" id="66420"/>
    <lineage>
        <taxon>Eukaryota</taxon>
        <taxon>Metazoa</taxon>
        <taxon>Ecdysozoa</taxon>
        <taxon>Arthropoda</taxon>
        <taxon>Hexapoda</taxon>
        <taxon>Insecta</taxon>
        <taxon>Pterygota</taxon>
        <taxon>Neoptera</taxon>
        <taxon>Endopterygota</taxon>
        <taxon>Lepidoptera</taxon>
        <taxon>Glossata</taxon>
        <taxon>Ditrysia</taxon>
        <taxon>Papilionoidea</taxon>
        <taxon>Papilionidae</taxon>
        <taxon>Papilioninae</taxon>
        <taxon>Papilio</taxon>
    </lineage>
</organism>
<name>I4DKL1_PAPXU</name>
<feature type="compositionally biased region" description="Polar residues" evidence="1">
    <location>
        <begin position="40"/>
        <end position="52"/>
    </location>
</feature>
<evidence type="ECO:0000256" key="1">
    <source>
        <dbReference type="SAM" id="MobiDB-lite"/>
    </source>
</evidence>
<protein>
    <submittedName>
        <fullName evidence="2">Uncharacterized protein</fullName>
    </submittedName>
</protein>